<evidence type="ECO:0000313" key="3">
    <source>
        <dbReference type="EMBL" id="EGF82638.1"/>
    </source>
</evidence>
<feature type="region of interest" description="Disordered" evidence="1">
    <location>
        <begin position="113"/>
        <end position="143"/>
    </location>
</feature>
<dbReference type="RefSeq" id="XP_006676605.1">
    <property type="nucleotide sequence ID" value="XM_006676542.1"/>
</dbReference>
<dbReference type="Proteomes" id="UP000007241">
    <property type="component" value="Unassembled WGS sequence"/>
</dbReference>
<sequence>MHTPTASASKQASLDETSTFINMDAVASAHDTVDTQCRDEQWPATKAIQPISEVVSMPTNENIESSFVNMAPVSPQAYLCQPSCTSSTLDVILISPVCADTVRTHDTVSLEPNANEIQSVDIDPPSYSPSNEDPPPYPTKNNSNSKSHALAVLKRLSLVLIAVDLIFAFALAAISGVMILYSGTNSTFVIVIPVMYAIFACFGRAGLIYKNGLASLFYITTLILRWLCDTLVLMYMTMSFNGDPFFMSVFGFVLTFPISGVRGIQTMLMPCFDQYHFNLTSGECADFIFWDEKPLNFGYILIAMLFPHFLTIVVHALNLYMMEKEKRNLQLQQRLDSAERAVIATASLYALRLSQNSETITQPRPNNQFQPPQQLNMHRCDRNTPQVYISPRQSSRSYAFSTHVPIRDHPHVSRGQGLIPPRTASLAASHSTRSSIPQPLVVLNNNNTPTIDMHERNRTTYSMPTRIVFPRGTLLGELDARQQHTTPKLFHEMIIFITFTGLYCHSDSDKVMHLLIQYDLLTIQ</sequence>
<protein>
    <submittedName>
        <fullName evidence="3">Uncharacterized protein</fullName>
    </submittedName>
</protein>
<dbReference type="HOGENOM" id="CLU_519688_0_0_1"/>
<feature type="transmembrane region" description="Helical" evidence="2">
    <location>
        <begin position="297"/>
        <end position="320"/>
    </location>
</feature>
<evidence type="ECO:0000256" key="1">
    <source>
        <dbReference type="SAM" id="MobiDB-lite"/>
    </source>
</evidence>
<dbReference type="OrthoDB" id="10617028at2759"/>
<keyword evidence="4" id="KW-1185">Reference proteome</keyword>
<evidence type="ECO:0000256" key="2">
    <source>
        <dbReference type="SAM" id="Phobius"/>
    </source>
</evidence>
<feature type="transmembrane region" description="Helical" evidence="2">
    <location>
        <begin position="187"/>
        <end position="209"/>
    </location>
</feature>
<keyword evidence="2" id="KW-0472">Membrane</keyword>
<gene>
    <name evidence="3" type="ORF">BATDEDRAFT_22690</name>
</gene>
<organism evidence="3 4">
    <name type="scientific">Batrachochytrium dendrobatidis (strain JAM81 / FGSC 10211)</name>
    <name type="common">Frog chytrid fungus</name>
    <dbReference type="NCBI Taxonomy" id="684364"/>
    <lineage>
        <taxon>Eukaryota</taxon>
        <taxon>Fungi</taxon>
        <taxon>Fungi incertae sedis</taxon>
        <taxon>Chytridiomycota</taxon>
        <taxon>Chytridiomycota incertae sedis</taxon>
        <taxon>Chytridiomycetes</taxon>
        <taxon>Rhizophydiales</taxon>
        <taxon>Rhizophydiales incertae sedis</taxon>
        <taxon>Batrachochytrium</taxon>
    </lineage>
</organism>
<keyword evidence="2" id="KW-0812">Transmembrane</keyword>
<evidence type="ECO:0000313" key="4">
    <source>
        <dbReference type="Proteomes" id="UP000007241"/>
    </source>
</evidence>
<feature type="transmembrane region" description="Helical" evidence="2">
    <location>
        <begin position="216"/>
        <end position="238"/>
    </location>
</feature>
<feature type="transmembrane region" description="Helical" evidence="2">
    <location>
        <begin position="156"/>
        <end position="181"/>
    </location>
</feature>
<proteinExistence type="predicted"/>
<reference evidence="3 4" key="1">
    <citation type="submission" date="2009-12" db="EMBL/GenBank/DDBJ databases">
        <title>The draft genome of Batrachochytrium dendrobatidis.</title>
        <authorList>
            <consortium name="US DOE Joint Genome Institute (JGI-PGF)"/>
            <person name="Kuo A."/>
            <person name="Salamov A."/>
            <person name="Schmutz J."/>
            <person name="Lucas S."/>
            <person name="Pitluck S."/>
            <person name="Rosenblum E."/>
            <person name="Stajich J."/>
            <person name="Eisen M."/>
            <person name="Grigoriev I.V."/>
        </authorList>
    </citation>
    <scope>NUCLEOTIDE SEQUENCE [LARGE SCALE GENOMIC DNA]</scope>
    <source>
        <strain evidence="4">JAM81 / FGSC 10211</strain>
    </source>
</reference>
<keyword evidence="2" id="KW-1133">Transmembrane helix</keyword>
<dbReference type="InParanoid" id="F4NXA1"/>
<name>F4NXA1_BATDJ</name>
<dbReference type="AlphaFoldDB" id="F4NXA1"/>
<dbReference type="GeneID" id="18238020"/>
<dbReference type="EMBL" id="GL882880">
    <property type="protein sequence ID" value="EGF82638.1"/>
    <property type="molecule type" value="Genomic_DNA"/>
</dbReference>
<accession>F4NXA1</accession>